<feature type="compositionally biased region" description="Basic and acidic residues" evidence="8">
    <location>
        <begin position="52"/>
        <end position="63"/>
    </location>
</feature>
<evidence type="ECO:0000256" key="5">
    <source>
        <dbReference type="ARBA" id="ARBA00022833"/>
    </source>
</evidence>
<dbReference type="SUPFAM" id="SSF57756">
    <property type="entry name" value="Retrovirus zinc finger-like domains"/>
    <property type="match status" value="2"/>
</dbReference>
<feature type="compositionally biased region" description="Low complexity" evidence="8">
    <location>
        <begin position="401"/>
        <end position="416"/>
    </location>
</feature>
<feature type="domain" description="CCHC-type" evidence="9">
    <location>
        <begin position="172"/>
        <end position="185"/>
    </location>
</feature>
<feature type="region of interest" description="Disordered" evidence="8">
    <location>
        <begin position="753"/>
        <end position="772"/>
    </location>
</feature>
<keyword evidence="3" id="KW-0677">Repeat</keyword>
<dbReference type="OrthoDB" id="7608935at2759"/>
<keyword evidence="5" id="KW-0862">Zinc</keyword>
<keyword evidence="11" id="KW-1185">Reference proteome</keyword>
<dbReference type="GO" id="GO:0008270">
    <property type="term" value="F:zinc ion binding"/>
    <property type="evidence" value="ECO:0007669"/>
    <property type="project" value="UniProtKB-KW"/>
</dbReference>
<evidence type="ECO:0000256" key="2">
    <source>
        <dbReference type="ARBA" id="ARBA00022723"/>
    </source>
</evidence>
<feature type="domain" description="CCHC-type" evidence="9">
    <location>
        <begin position="207"/>
        <end position="222"/>
    </location>
</feature>
<comment type="subcellular location">
    <subcellularLocation>
        <location evidence="1">Nucleus</location>
    </subcellularLocation>
</comment>
<organism evidence="10">
    <name type="scientific">Absidia glauca</name>
    <name type="common">Pin mould</name>
    <dbReference type="NCBI Taxonomy" id="4829"/>
    <lineage>
        <taxon>Eukaryota</taxon>
        <taxon>Fungi</taxon>
        <taxon>Fungi incertae sedis</taxon>
        <taxon>Mucoromycota</taxon>
        <taxon>Mucoromycotina</taxon>
        <taxon>Mucoromycetes</taxon>
        <taxon>Mucorales</taxon>
        <taxon>Cunninghamellaceae</taxon>
        <taxon>Absidia</taxon>
    </lineage>
</organism>
<evidence type="ECO:0000256" key="7">
    <source>
        <dbReference type="PROSITE-ProRule" id="PRU00047"/>
    </source>
</evidence>
<dbReference type="GO" id="GO:0071037">
    <property type="term" value="P:nuclear polyadenylation-dependent snRNA catabolic process"/>
    <property type="evidence" value="ECO:0007669"/>
    <property type="project" value="TreeGrafter"/>
</dbReference>
<name>A0A168MWB8_ABSGL</name>
<dbReference type="SMART" id="SM00343">
    <property type="entry name" value="ZnF_C2HC"/>
    <property type="match status" value="4"/>
</dbReference>
<dbReference type="STRING" id="4829.A0A168MWB8"/>
<feature type="region of interest" description="Disordered" evidence="8">
    <location>
        <begin position="682"/>
        <end position="707"/>
    </location>
</feature>
<feature type="compositionally biased region" description="Polar residues" evidence="8">
    <location>
        <begin position="76"/>
        <end position="86"/>
    </location>
</feature>
<accession>A0A168MWB8</accession>
<dbReference type="Pfam" id="PF00098">
    <property type="entry name" value="zf-CCHC"/>
    <property type="match status" value="2"/>
</dbReference>
<evidence type="ECO:0000256" key="6">
    <source>
        <dbReference type="ARBA" id="ARBA00023242"/>
    </source>
</evidence>
<feature type="compositionally biased region" description="Basic and acidic residues" evidence="8">
    <location>
        <begin position="334"/>
        <end position="346"/>
    </location>
</feature>
<dbReference type="GO" id="GO:0071035">
    <property type="term" value="P:nuclear polyadenylation-dependent rRNA catabolic process"/>
    <property type="evidence" value="ECO:0007669"/>
    <property type="project" value="TreeGrafter"/>
</dbReference>
<evidence type="ECO:0000259" key="9">
    <source>
        <dbReference type="PROSITE" id="PS50158"/>
    </source>
</evidence>
<evidence type="ECO:0000256" key="4">
    <source>
        <dbReference type="ARBA" id="ARBA00022771"/>
    </source>
</evidence>
<proteinExistence type="predicted"/>
<dbReference type="InterPro" id="IPR036875">
    <property type="entry name" value="Znf_CCHC_sf"/>
</dbReference>
<evidence type="ECO:0000256" key="3">
    <source>
        <dbReference type="ARBA" id="ARBA00022737"/>
    </source>
</evidence>
<gene>
    <name evidence="10" type="primary">ABSGL_04955.1 scaffold 6254</name>
</gene>
<dbReference type="GO" id="GO:0071039">
    <property type="term" value="P:nuclear polyadenylation-dependent CUT catabolic process"/>
    <property type="evidence" value="ECO:0007669"/>
    <property type="project" value="TreeGrafter"/>
</dbReference>
<dbReference type="EMBL" id="LT552686">
    <property type="protein sequence ID" value="SAL99346.1"/>
    <property type="molecule type" value="Genomic_DNA"/>
</dbReference>
<keyword evidence="4 7" id="KW-0863">Zinc-finger</keyword>
<feature type="compositionally biased region" description="Basic residues" evidence="8">
    <location>
        <begin position="308"/>
        <end position="333"/>
    </location>
</feature>
<protein>
    <recommendedName>
        <fullName evidence="9">CCHC-type domain-containing protein</fullName>
    </recommendedName>
</protein>
<evidence type="ECO:0000313" key="10">
    <source>
        <dbReference type="EMBL" id="SAL99346.1"/>
    </source>
</evidence>
<sequence>MYDDDEEDLALLQQYEEQQGGSSDLEDRIMSAVEYGTNQLTDGSKRSKQQQRPKESTEQESKSTLRSTIPPIDMTQPGTDRTTQNNSRSGEDSSDDDSDSSHNCSSIASPNSPPVIHHIDLAMTDKQLPYDDSTDEEEKELNFELQQLIDNQIHNRNQKKQKFKPSRKPIVCNTCGNPGHMRYQCDLCADCGMKRHATSYCPGLEYCRRCKERGHLSSECENPICRDSCRHCGDYIHASQCCPSLVHVYTGEVSPQKAVKRFCYNCGGKGHFGDECPTLSTRLQAQLSVFSARHLSLASALGHQPPRGGKRHHHHQQHQHHQHHQGSTGHIHKRWPDRMDLNEDRHSRKRSKSNHGDERHDKPKHRQHNTSKERYVSSSNQDTSSKQRASGNNNWKALTKGGPSSSRSGGRQPSSSNRIENDFPRGGGGGGGEPTRSLPKPSFSGVVAIDPSTRRPSIAGRSVISPPPPYTSIQNGDDDKRSTYLYNYRHHQQTEVEKTVSKMQEVIETTYLMMQESQKRLVRLECSNQLLVTGLTQWMNHNNNRTTSSSSTPSTTTSSTPSSTPSSTTDPDYARLLDTMTTTVQHLLDEAETSLHQTISPPLRPTINTDTVWALTPDQQQRYQASEQNLDRAFKHLMDQVDGDVDQEEDDSMLLIPPPNDTIITDGPASSLEQSVYHHHHYHYHHHHHHHDTSASPQPRDSYHLDHNRRSYPTEAKHHNDLLAVENIHQNSLLTVFAPTSSLRRVQSWFTSSSSSQSSSSSSSSSSLSSSSSTGADCLISTPPIDLSALSPLFHTLTAQDRRLHRHRIATLIVLVMGRLLLHPGNIRHPRYKRLLSSSRPRLHRQLVRFVFILQFIYHLLT</sequence>
<feature type="region of interest" description="Disordered" evidence="8">
    <location>
        <begin position="300"/>
        <end position="481"/>
    </location>
</feature>
<keyword evidence="6" id="KW-0539">Nucleus</keyword>
<feature type="compositionally biased region" description="Polar residues" evidence="8">
    <location>
        <begin position="376"/>
        <end position="396"/>
    </location>
</feature>
<dbReference type="AlphaFoldDB" id="A0A168MWB8"/>
<dbReference type="Proteomes" id="UP000078561">
    <property type="component" value="Unassembled WGS sequence"/>
</dbReference>
<evidence type="ECO:0000256" key="1">
    <source>
        <dbReference type="ARBA" id="ARBA00004123"/>
    </source>
</evidence>
<dbReference type="GO" id="GO:0003723">
    <property type="term" value="F:RNA binding"/>
    <property type="evidence" value="ECO:0007669"/>
    <property type="project" value="TreeGrafter"/>
</dbReference>
<dbReference type="PANTHER" id="PTHR46543:SF1">
    <property type="entry name" value="ZINC FINGER CCHC DOMAIN-CONTAINING PROTEIN 7"/>
    <property type="match status" value="1"/>
</dbReference>
<dbReference type="GO" id="GO:0071038">
    <property type="term" value="P:TRAMP-dependent tRNA surveillance pathway"/>
    <property type="evidence" value="ECO:0007669"/>
    <property type="project" value="TreeGrafter"/>
</dbReference>
<evidence type="ECO:0000256" key="8">
    <source>
        <dbReference type="SAM" id="MobiDB-lite"/>
    </source>
</evidence>
<dbReference type="InParanoid" id="A0A168MWB8"/>
<dbReference type="InterPro" id="IPR051644">
    <property type="entry name" value="TRAMP_AT-DNA-binding"/>
</dbReference>
<dbReference type="Gene3D" id="4.10.60.10">
    <property type="entry name" value="Zinc finger, CCHC-type"/>
    <property type="match status" value="1"/>
</dbReference>
<dbReference type="GO" id="GO:0031499">
    <property type="term" value="C:TRAMP complex"/>
    <property type="evidence" value="ECO:0007669"/>
    <property type="project" value="TreeGrafter"/>
</dbReference>
<feature type="compositionally biased region" description="Basic residues" evidence="8">
    <location>
        <begin position="682"/>
        <end position="691"/>
    </location>
</feature>
<dbReference type="PANTHER" id="PTHR46543">
    <property type="entry name" value="ZINC FINGER CCHC DOMAIN-CONTAINING PROTEIN 7"/>
    <property type="match status" value="1"/>
</dbReference>
<evidence type="ECO:0000313" key="11">
    <source>
        <dbReference type="Proteomes" id="UP000078561"/>
    </source>
</evidence>
<dbReference type="InterPro" id="IPR001878">
    <property type="entry name" value="Znf_CCHC"/>
</dbReference>
<feature type="region of interest" description="Disordered" evidence="8">
    <location>
        <begin position="15"/>
        <end position="116"/>
    </location>
</feature>
<reference evidence="10" key="1">
    <citation type="submission" date="2016-04" db="EMBL/GenBank/DDBJ databases">
        <authorList>
            <person name="Evans L.H."/>
            <person name="Alamgir A."/>
            <person name="Owens N."/>
            <person name="Weber N.D."/>
            <person name="Virtaneva K."/>
            <person name="Barbian K."/>
            <person name="Babar A."/>
            <person name="Rosenke K."/>
        </authorList>
    </citation>
    <scope>NUCLEOTIDE SEQUENCE [LARGE SCALE GENOMIC DNA]</scope>
    <source>
        <strain evidence="10">CBS 101.48</strain>
    </source>
</reference>
<keyword evidence="2" id="KW-0479">Metal-binding</keyword>
<feature type="region of interest" description="Disordered" evidence="8">
    <location>
        <begin position="540"/>
        <end position="573"/>
    </location>
</feature>
<feature type="compositionally biased region" description="Low complexity" evidence="8">
    <location>
        <begin position="546"/>
        <end position="569"/>
    </location>
</feature>
<dbReference type="GO" id="GO:0071031">
    <property type="term" value="P:nuclear mRNA surveillance of mRNA 3'-end processing"/>
    <property type="evidence" value="ECO:0007669"/>
    <property type="project" value="TreeGrafter"/>
</dbReference>
<dbReference type="PROSITE" id="PS50158">
    <property type="entry name" value="ZF_CCHC"/>
    <property type="match status" value="3"/>
</dbReference>
<dbReference type="GO" id="GO:0071036">
    <property type="term" value="P:nuclear polyadenylation-dependent snoRNA catabolic process"/>
    <property type="evidence" value="ECO:0007669"/>
    <property type="project" value="TreeGrafter"/>
</dbReference>
<feature type="domain" description="CCHC-type" evidence="9">
    <location>
        <begin position="263"/>
        <end position="277"/>
    </location>
</feature>